<evidence type="ECO:0000256" key="7">
    <source>
        <dbReference type="ARBA" id="ARBA00022946"/>
    </source>
</evidence>
<comment type="function">
    <text evidence="11">Ferredoxins are iron-sulfur proteins that transfer electrons in a wide variety of metabolic reactions.</text>
</comment>
<dbReference type="EMBL" id="EU972749">
    <property type="protein sequence ID" value="ACG44867.1"/>
    <property type="molecule type" value="mRNA"/>
</dbReference>
<proteinExistence type="evidence at transcript level"/>
<dbReference type="CDD" id="cd00207">
    <property type="entry name" value="fer2"/>
    <property type="match status" value="1"/>
</dbReference>
<keyword evidence="11" id="KW-0150">Chloroplast</keyword>
<dbReference type="InterPro" id="IPR010241">
    <property type="entry name" value="Fd_pln"/>
</dbReference>
<evidence type="ECO:0000256" key="4">
    <source>
        <dbReference type="ARBA" id="ARBA00022640"/>
    </source>
</evidence>
<feature type="domain" description="2Fe-2S ferredoxin-type" evidence="12">
    <location>
        <begin position="44"/>
        <end position="134"/>
    </location>
</feature>
<keyword evidence="3 11" id="KW-0813">Transport</keyword>
<reference evidence="13" key="1">
    <citation type="journal article" date="2009" name="Plant Mol. Biol.">
        <title>Insights into corn genes derived from large-scale cDNA sequencing.</title>
        <authorList>
            <person name="Alexandrov N.N."/>
            <person name="Brover V.V."/>
            <person name="Freidin S."/>
            <person name="Troukhan M.E."/>
            <person name="Tatarinova T.V."/>
            <person name="Zhang H."/>
            <person name="Swaller T.J."/>
            <person name="Lu Y.P."/>
            <person name="Bouck J."/>
            <person name="Flavell R.B."/>
            <person name="Feldmann K.A."/>
        </authorList>
    </citation>
    <scope>NUCLEOTIDE SEQUENCE</scope>
</reference>
<accession>B6U684</accession>
<dbReference type="FunFam" id="3.10.20.30:FF:000014">
    <property type="entry name" value="Ferredoxin"/>
    <property type="match status" value="1"/>
</dbReference>
<evidence type="ECO:0000256" key="10">
    <source>
        <dbReference type="ARBA" id="ARBA00023014"/>
    </source>
</evidence>
<evidence type="ECO:0000259" key="12">
    <source>
        <dbReference type="PROSITE" id="PS51085"/>
    </source>
</evidence>
<evidence type="ECO:0000256" key="3">
    <source>
        <dbReference type="ARBA" id="ARBA00022448"/>
    </source>
</evidence>
<dbReference type="PANTHER" id="PTHR43112:SF3">
    <property type="entry name" value="FERREDOXIN-2, CHLOROPLASTIC"/>
    <property type="match status" value="1"/>
</dbReference>
<dbReference type="PANTHER" id="PTHR43112">
    <property type="entry name" value="FERREDOXIN"/>
    <property type="match status" value="1"/>
</dbReference>
<keyword evidence="8 11" id="KW-0249">Electron transport</keyword>
<dbReference type="Pfam" id="PF00111">
    <property type="entry name" value="Fer2"/>
    <property type="match status" value="1"/>
</dbReference>
<evidence type="ECO:0000256" key="2">
    <source>
        <dbReference type="ARBA" id="ARBA00007874"/>
    </source>
</evidence>
<dbReference type="GO" id="GO:0046872">
    <property type="term" value="F:metal ion binding"/>
    <property type="evidence" value="ECO:0007669"/>
    <property type="project" value="UniProtKB-KW"/>
</dbReference>
<keyword evidence="5 11" id="KW-0001">2Fe-2S</keyword>
<evidence type="ECO:0000313" key="13">
    <source>
        <dbReference type="EMBL" id="ACG44867.1"/>
    </source>
</evidence>
<dbReference type="InterPro" id="IPR001041">
    <property type="entry name" value="2Fe-2S_ferredoxin-type"/>
</dbReference>
<dbReference type="Gene3D" id="3.10.20.30">
    <property type="match status" value="1"/>
</dbReference>
<evidence type="ECO:0000256" key="8">
    <source>
        <dbReference type="ARBA" id="ARBA00022982"/>
    </source>
</evidence>
<evidence type="ECO:0000256" key="11">
    <source>
        <dbReference type="RuleBase" id="RU364001"/>
    </source>
</evidence>
<comment type="cofactor">
    <cofactor evidence="11">
        <name>[2Fe-2S] cluster</name>
        <dbReference type="ChEBI" id="CHEBI:190135"/>
    </cofactor>
    <text evidence="11">Binds 1 [2Fe-2S] cluster.</text>
</comment>
<dbReference type="PROSITE" id="PS51085">
    <property type="entry name" value="2FE2S_FER_2"/>
    <property type="match status" value="1"/>
</dbReference>
<dbReference type="PROSITE" id="PS00197">
    <property type="entry name" value="2FE2S_FER_1"/>
    <property type="match status" value="1"/>
</dbReference>
<dbReference type="GO" id="GO:0022900">
    <property type="term" value="P:electron transport chain"/>
    <property type="evidence" value="ECO:0007669"/>
    <property type="project" value="InterPro"/>
</dbReference>
<name>B6U684_MAIZE</name>
<dbReference type="InterPro" id="IPR036010">
    <property type="entry name" value="2Fe-2S_ferredoxin-like_sf"/>
</dbReference>
<dbReference type="InterPro" id="IPR012675">
    <property type="entry name" value="Beta-grasp_dom_sf"/>
</dbReference>
<evidence type="ECO:0000256" key="9">
    <source>
        <dbReference type="ARBA" id="ARBA00023004"/>
    </source>
</evidence>
<dbReference type="ExpressionAtlas" id="B6U684">
    <property type="expression patterns" value="baseline and differential"/>
</dbReference>
<keyword evidence="9 11" id="KW-0408">Iron</keyword>
<dbReference type="NCBIfam" id="TIGR02008">
    <property type="entry name" value="fdx_plant"/>
    <property type="match status" value="1"/>
</dbReference>
<dbReference type="SUPFAM" id="SSF54292">
    <property type="entry name" value="2Fe-2S ferredoxin-like"/>
    <property type="match status" value="1"/>
</dbReference>
<keyword evidence="10 11" id="KW-0411">Iron-sulfur</keyword>
<dbReference type="GO" id="GO:0051537">
    <property type="term" value="F:2 iron, 2 sulfur cluster binding"/>
    <property type="evidence" value="ECO:0007669"/>
    <property type="project" value="UniProtKB-KW"/>
</dbReference>
<organism evidence="13">
    <name type="scientific">Zea mays</name>
    <name type="common">Maize</name>
    <dbReference type="NCBI Taxonomy" id="4577"/>
    <lineage>
        <taxon>Eukaryota</taxon>
        <taxon>Viridiplantae</taxon>
        <taxon>Streptophyta</taxon>
        <taxon>Embryophyta</taxon>
        <taxon>Tracheophyta</taxon>
        <taxon>Spermatophyta</taxon>
        <taxon>Magnoliopsida</taxon>
        <taxon>Liliopsida</taxon>
        <taxon>Poales</taxon>
        <taxon>Poaceae</taxon>
        <taxon>PACMAD clade</taxon>
        <taxon>Panicoideae</taxon>
        <taxon>Andropogonodae</taxon>
        <taxon>Andropogoneae</taxon>
        <taxon>Tripsacinae</taxon>
        <taxon>Zea</taxon>
    </lineage>
</organism>
<dbReference type="AlphaFoldDB" id="B6U684"/>
<keyword evidence="4 11" id="KW-0934">Plastid</keyword>
<evidence type="ECO:0000256" key="5">
    <source>
        <dbReference type="ARBA" id="ARBA00022714"/>
    </source>
</evidence>
<dbReference type="GO" id="GO:0009507">
    <property type="term" value="C:chloroplast"/>
    <property type="evidence" value="ECO:0007669"/>
    <property type="project" value="UniProtKB-SubCell"/>
</dbReference>
<evidence type="ECO:0000256" key="1">
    <source>
        <dbReference type="ARBA" id="ARBA00004229"/>
    </source>
</evidence>
<comment type="similarity">
    <text evidence="2 11">Belongs to the 2Fe2S plant-type ferredoxin family.</text>
</comment>
<comment type="subcellular location">
    <subcellularLocation>
        <location evidence="1 11">Plastid</location>
        <location evidence="1 11">Chloroplast</location>
    </subcellularLocation>
</comment>
<evidence type="ECO:0000256" key="6">
    <source>
        <dbReference type="ARBA" id="ARBA00022723"/>
    </source>
</evidence>
<keyword evidence="7" id="KW-0809">Transit peptide</keyword>
<dbReference type="InterPro" id="IPR006058">
    <property type="entry name" value="2Fe2S_fd_BS"/>
</dbReference>
<dbReference type="GO" id="GO:0009055">
    <property type="term" value="F:electron transfer activity"/>
    <property type="evidence" value="ECO:0007669"/>
    <property type="project" value="InterPro"/>
</dbReference>
<sequence length="208" mass="22225">MATVLSSPRAPAFSFSLRAAPAPTTVAMTRGGGASSRLRAQATYNVKLITPEGEVELQVPDDVYILDYAEEEGIDLPYSCRAGSCSSCAGKVVSGSVDQSDQSYLDDGQIAAGWVLTCVAYPTSDVVIETLEEYKRLAKIWGKMKGLKIPKKGEMSALSRNMNVQHMSKVLPPQMLKQIGGMGGLQSLMKQMGSKEMSGMFGGMGGER</sequence>
<protein>
    <recommendedName>
        <fullName evidence="11">Ferredoxin</fullName>
    </recommendedName>
</protein>
<keyword evidence="6 11" id="KW-0479">Metal-binding</keyword>